<comment type="caution">
    <text evidence="9">The sequence shown here is derived from an EMBL/GenBank/DDBJ whole genome shotgun (WGS) entry which is preliminary data.</text>
</comment>
<dbReference type="PIRSF" id="PIRSF006429">
    <property type="entry name" value="GOGAT_lg_2"/>
    <property type="match status" value="1"/>
</dbReference>
<dbReference type="EMBL" id="CAXAMM010043132">
    <property type="protein sequence ID" value="CAK9108675.1"/>
    <property type="molecule type" value="Genomic_DNA"/>
</dbReference>
<evidence type="ECO:0000313" key="10">
    <source>
        <dbReference type="Proteomes" id="UP001642464"/>
    </source>
</evidence>
<keyword evidence="4" id="KW-0560">Oxidoreductase</keyword>
<evidence type="ECO:0000256" key="6">
    <source>
        <dbReference type="ARBA" id="ARBA00023014"/>
    </source>
</evidence>
<feature type="domain" description="Iron-binding zinc finger CDGSH type" evidence="8">
    <location>
        <begin position="12"/>
        <end position="50"/>
    </location>
</feature>
<evidence type="ECO:0000256" key="3">
    <source>
        <dbReference type="ARBA" id="ARBA00022723"/>
    </source>
</evidence>
<evidence type="ECO:0000256" key="2">
    <source>
        <dbReference type="ARBA" id="ARBA00022714"/>
    </source>
</evidence>
<dbReference type="InterPro" id="IPR043578">
    <property type="entry name" value="GltB_archl_type"/>
</dbReference>
<dbReference type="InterPro" id="IPR013785">
    <property type="entry name" value="Aldolase_TIM"/>
</dbReference>
<evidence type="ECO:0000256" key="5">
    <source>
        <dbReference type="ARBA" id="ARBA00023004"/>
    </source>
</evidence>
<accession>A0ABP0S8S1</accession>
<keyword evidence="3" id="KW-0479">Metal-binding</keyword>
<dbReference type="PIRSF" id="PIRSF500061">
    <property type="entry name" value="GOGAT_lg2_archl"/>
    <property type="match status" value="1"/>
</dbReference>
<dbReference type="SMART" id="SM00704">
    <property type="entry name" value="ZnF_CDGSH"/>
    <property type="match status" value="2"/>
</dbReference>
<dbReference type="Pfam" id="PF09360">
    <property type="entry name" value="zf-CDGSH"/>
    <property type="match status" value="1"/>
</dbReference>
<evidence type="ECO:0000256" key="4">
    <source>
        <dbReference type="ARBA" id="ARBA00023002"/>
    </source>
</evidence>
<dbReference type="Gene3D" id="3.40.5.90">
    <property type="entry name" value="CDGSH iron-sulfur domain, mitoNEET-type"/>
    <property type="match status" value="2"/>
</dbReference>
<dbReference type="PANTHER" id="PTHR43819">
    <property type="entry name" value="ARCHAEAL-TYPE GLUTAMATE SYNTHASE [NADPH]"/>
    <property type="match status" value="1"/>
</dbReference>
<keyword evidence="10" id="KW-1185">Reference proteome</keyword>
<dbReference type="InterPro" id="IPR042216">
    <property type="entry name" value="MitoNEET_CISD"/>
</dbReference>
<keyword evidence="5" id="KW-0408">Iron</keyword>
<dbReference type="PANTHER" id="PTHR43819:SF1">
    <property type="entry name" value="ARCHAEAL-TYPE GLUTAMATE SYNTHASE [NADPH]"/>
    <property type="match status" value="1"/>
</dbReference>
<sequence length="517" mass="55412">MSSKPQARVAAKAPKAVQLEAGKEYYWCSCGLSKNQPFCDGSHTKLEGFEPVKFSVDESKEGHLCLCKRTKNAPFCDGTHTKLKDEDIPDMEDLMGDGDEGDNMNVDSTKEEPTMAEIKWLAREGLNIGEHGEMKAMGVPRPDLPQWSDIQLVVAQLYKQPLLEDVAVDTSVVIGPRAKKPLKLDIPLFVSDMSYGALSEYAKVALAKGAEMAGTGICSGEGGMLPEEQQANSKYFYELASAKFGWSLEHVKKVQAFHFKGGQAAKTGLGGHLPGNKVKGKIAKVRNLPEGKSAVSPATFPDLHSAADFKEIADQVRAASGGIPIGFKISAQHIERDIDFALKASADYIILDGRGGGTGAAPTIIRDNISVPTIAAIPRARRYLDKVGATDITLVATGGIRTPSDFVKALCLGADAVAVANSALQSIGCIAARMCNSNMCPANIATTDPERASKLDVDKSAKQLLNFFQASTHLMKIVARACGHPKLSDFSIDDLTTWNRDMHFLTGIPYAGFSPGP</sequence>
<comment type="similarity">
    <text evidence="1">Belongs to the glutamate synthase family.</text>
</comment>
<dbReference type="InterPro" id="IPR024188">
    <property type="entry name" value="GltB"/>
</dbReference>
<dbReference type="Proteomes" id="UP001642464">
    <property type="component" value="Unassembled WGS sequence"/>
</dbReference>
<dbReference type="SUPFAM" id="SSF51395">
    <property type="entry name" value="FMN-linked oxidoreductases"/>
    <property type="match status" value="1"/>
</dbReference>
<keyword evidence="2" id="KW-0001">2Fe-2S</keyword>
<evidence type="ECO:0000256" key="7">
    <source>
        <dbReference type="ARBA" id="ARBA00034078"/>
    </source>
</evidence>
<protein>
    <submittedName>
        <fullName evidence="9">Archaeal glutamate synthase [NADPH] (Archaeal NADPH-GOGAT)</fullName>
    </submittedName>
</protein>
<organism evidence="9 10">
    <name type="scientific">Durusdinium trenchii</name>
    <dbReference type="NCBI Taxonomy" id="1381693"/>
    <lineage>
        <taxon>Eukaryota</taxon>
        <taxon>Sar</taxon>
        <taxon>Alveolata</taxon>
        <taxon>Dinophyceae</taxon>
        <taxon>Suessiales</taxon>
        <taxon>Symbiodiniaceae</taxon>
        <taxon>Durusdinium</taxon>
    </lineage>
</organism>
<reference evidence="9 10" key="1">
    <citation type="submission" date="2024-02" db="EMBL/GenBank/DDBJ databases">
        <authorList>
            <person name="Chen Y."/>
            <person name="Shah S."/>
            <person name="Dougan E. K."/>
            <person name="Thang M."/>
            <person name="Chan C."/>
        </authorList>
    </citation>
    <scope>NUCLEOTIDE SEQUENCE [LARGE SCALE GENOMIC DNA]</scope>
</reference>
<dbReference type="InterPro" id="IPR002932">
    <property type="entry name" value="Glu_synthdom"/>
</dbReference>
<dbReference type="Pfam" id="PF01645">
    <property type="entry name" value="Glu_synthase"/>
    <property type="match status" value="1"/>
</dbReference>
<keyword evidence="6" id="KW-0411">Iron-sulfur</keyword>
<proteinExistence type="inferred from homology"/>
<feature type="domain" description="Iron-binding zinc finger CDGSH type" evidence="8">
    <location>
        <begin position="51"/>
        <end position="86"/>
    </location>
</feature>
<dbReference type="CDD" id="cd02808">
    <property type="entry name" value="GltS_FMN"/>
    <property type="match status" value="1"/>
</dbReference>
<gene>
    <name evidence="9" type="ORF">SCF082_LOCUS50548</name>
</gene>
<evidence type="ECO:0000256" key="1">
    <source>
        <dbReference type="ARBA" id="ARBA00009716"/>
    </source>
</evidence>
<dbReference type="Gene3D" id="3.20.20.70">
    <property type="entry name" value="Aldolase class I"/>
    <property type="match status" value="1"/>
</dbReference>
<evidence type="ECO:0000259" key="8">
    <source>
        <dbReference type="SMART" id="SM00704"/>
    </source>
</evidence>
<dbReference type="InterPro" id="IPR018967">
    <property type="entry name" value="FeS-contain_CDGSH-typ"/>
</dbReference>
<evidence type="ECO:0000313" key="9">
    <source>
        <dbReference type="EMBL" id="CAK9108675.1"/>
    </source>
</evidence>
<comment type="cofactor">
    <cofactor evidence="7">
        <name>[2Fe-2S] cluster</name>
        <dbReference type="ChEBI" id="CHEBI:190135"/>
    </cofactor>
</comment>
<name>A0ABP0S8S1_9DINO</name>